<dbReference type="PRINTS" id="PR00162">
    <property type="entry name" value="RIESKE"/>
</dbReference>
<keyword evidence="7" id="KW-1015">Disulfide bond</keyword>
<sequence length="144" mass="13771">MDISPSVNRRQFVAGAGVIVAATAGAATLAACGSNDSSSATTTSAAASTTAAPGVLAPVAQIPVGGGIIVDGVVLTQPSAGKISGFTATCTHEGCKLSGVTDGKIDCPCHGSKFNLDGTVAHGPAATPLPAVAVKVSDGNVVRG</sequence>
<reference evidence="12 13" key="1">
    <citation type="submission" date="2020-04" db="EMBL/GenBank/DDBJ databases">
        <title>Gordonia sp. nov. TBRC 11910.</title>
        <authorList>
            <person name="Suriyachadkun C."/>
        </authorList>
    </citation>
    <scope>NUCLEOTIDE SEQUENCE [LARGE SCALE GENOMIC DNA]</scope>
    <source>
        <strain evidence="12 13">TBRC 11910</strain>
    </source>
</reference>
<dbReference type="GO" id="GO:0016020">
    <property type="term" value="C:membrane"/>
    <property type="evidence" value="ECO:0007669"/>
    <property type="project" value="InterPro"/>
</dbReference>
<keyword evidence="6" id="KW-0411">Iron-sulfur</keyword>
<dbReference type="GO" id="GO:0016705">
    <property type="term" value="F:oxidoreductase activity, acting on paired donors, with incorporation or reduction of molecular oxygen"/>
    <property type="evidence" value="ECO:0007669"/>
    <property type="project" value="UniProtKB-ARBA"/>
</dbReference>
<proteinExistence type="predicted"/>
<evidence type="ECO:0000259" key="11">
    <source>
        <dbReference type="PROSITE" id="PS51296"/>
    </source>
</evidence>
<evidence type="ECO:0000256" key="7">
    <source>
        <dbReference type="ARBA" id="ARBA00023157"/>
    </source>
</evidence>
<dbReference type="InterPro" id="IPR006311">
    <property type="entry name" value="TAT_signal"/>
</dbReference>
<dbReference type="Pfam" id="PF00355">
    <property type="entry name" value="Rieske"/>
    <property type="match status" value="1"/>
</dbReference>
<comment type="function">
    <text evidence="1">Iron-sulfur subunit of the cytochrome bc1 complex, an essential component of the respiratory electron transport chain required for ATP synthesis. The bc1 complex catalyzes the oxidation of menaquinol and the reduction of cytochrome c in the respiratory chain. The bc1 complex operates through a Q-cycle mechanism that couples electron transfer to generation of the proton gradient that drives ATP synthesis.</text>
</comment>
<evidence type="ECO:0000256" key="2">
    <source>
        <dbReference type="ARBA" id="ARBA00015816"/>
    </source>
</evidence>
<evidence type="ECO:0000256" key="5">
    <source>
        <dbReference type="ARBA" id="ARBA00023004"/>
    </source>
</evidence>
<dbReference type="AlphaFoldDB" id="A0A848L781"/>
<evidence type="ECO:0000256" key="6">
    <source>
        <dbReference type="ARBA" id="ARBA00023014"/>
    </source>
</evidence>
<dbReference type="InterPro" id="IPR036922">
    <property type="entry name" value="Rieske_2Fe-2S_sf"/>
</dbReference>
<evidence type="ECO:0000256" key="9">
    <source>
        <dbReference type="ARBA" id="ARBA00034078"/>
    </source>
</evidence>
<dbReference type="PROSITE" id="PS51296">
    <property type="entry name" value="RIESKE"/>
    <property type="match status" value="1"/>
</dbReference>
<dbReference type="RefSeq" id="WP_170197362.1">
    <property type="nucleotide sequence ID" value="NZ_JABBNB010000043.1"/>
</dbReference>
<dbReference type="GO" id="GO:0051537">
    <property type="term" value="F:2 iron, 2 sulfur cluster binding"/>
    <property type="evidence" value="ECO:0007669"/>
    <property type="project" value="UniProtKB-KW"/>
</dbReference>
<evidence type="ECO:0000256" key="1">
    <source>
        <dbReference type="ARBA" id="ARBA00002494"/>
    </source>
</evidence>
<protein>
    <recommendedName>
        <fullName evidence="2">Cytochrome bc1 complex Rieske iron-sulfur subunit</fullName>
    </recommendedName>
    <alternativeName>
        <fullName evidence="8">Cytochrome bc1 reductase complex subunit QcrA</fullName>
    </alternativeName>
</protein>
<dbReference type="CDD" id="cd03467">
    <property type="entry name" value="Rieske"/>
    <property type="match status" value="1"/>
</dbReference>
<keyword evidence="10" id="KW-0732">Signal</keyword>
<dbReference type="InterPro" id="IPR014349">
    <property type="entry name" value="Rieske_Fe-S_prot"/>
</dbReference>
<feature type="signal peptide" evidence="10">
    <location>
        <begin position="1"/>
        <end position="26"/>
    </location>
</feature>
<evidence type="ECO:0000256" key="3">
    <source>
        <dbReference type="ARBA" id="ARBA00022714"/>
    </source>
</evidence>
<dbReference type="GO" id="GO:0046872">
    <property type="term" value="F:metal ion binding"/>
    <property type="evidence" value="ECO:0007669"/>
    <property type="project" value="UniProtKB-KW"/>
</dbReference>
<dbReference type="Proteomes" id="UP000550729">
    <property type="component" value="Unassembled WGS sequence"/>
</dbReference>
<feature type="chain" id="PRO_5032875263" description="Cytochrome bc1 complex Rieske iron-sulfur subunit" evidence="10">
    <location>
        <begin position="27"/>
        <end position="144"/>
    </location>
</feature>
<name>A0A848L781_9ACTN</name>
<evidence type="ECO:0000256" key="4">
    <source>
        <dbReference type="ARBA" id="ARBA00022723"/>
    </source>
</evidence>
<gene>
    <name evidence="12" type="ORF">HH308_26880</name>
</gene>
<dbReference type="SUPFAM" id="SSF50022">
    <property type="entry name" value="ISP domain"/>
    <property type="match status" value="1"/>
</dbReference>
<dbReference type="InterPro" id="IPR005805">
    <property type="entry name" value="Rieske_Fe-S_prot_C"/>
</dbReference>
<organism evidence="12 13">
    <name type="scientific">Gordonia asplenii</name>
    <dbReference type="NCBI Taxonomy" id="2725283"/>
    <lineage>
        <taxon>Bacteria</taxon>
        <taxon>Bacillati</taxon>
        <taxon>Actinomycetota</taxon>
        <taxon>Actinomycetes</taxon>
        <taxon>Mycobacteriales</taxon>
        <taxon>Gordoniaceae</taxon>
        <taxon>Gordonia</taxon>
    </lineage>
</organism>
<keyword evidence="4" id="KW-0479">Metal-binding</keyword>
<dbReference type="EMBL" id="JABBNB010000043">
    <property type="protein sequence ID" value="NMO04855.1"/>
    <property type="molecule type" value="Genomic_DNA"/>
</dbReference>
<keyword evidence="13" id="KW-1185">Reference proteome</keyword>
<evidence type="ECO:0000256" key="10">
    <source>
        <dbReference type="SAM" id="SignalP"/>
    </source>
</evidence>
<keyword evidence="3" id="KW-0001">2Fe-2S</keyword>
<dbReference type="Gene3D" id="2.102.10.10">
    <property type="entry name" value="Rieske [2Fe-2S] iron-sulphur domain"/>
    <property type="match status" value="1"/>
</dbReference>
<accession>A0A848L781</accession>
<dbReference type="GO" id="GO:0004497">
    <property type="term" value="F:monooxygenase activity"/>
    <property type="evidence" value="ECO:0007669"/>
    <property type="project" value="UniProtKB-ARBA"/>
</dbReference>
<evidence type="ECO:0000313" key="13">
    <source>
        <dbReference type="Proteomes" id="UP000550729"/>
    </source>
</evidence>
<dbReference type="InterPro" id="IPR017941">
    <property type="entry name" value="Rieske_2Fe-2S"/>
</dbReference>
<feature type="domain" description="Rieske" evidence="11">
    <location>
        <begin position="54"/>
        <end position="143"/>
    </location>
</feature>
<dbReference type="PANTHER" id="PTHR10134">
    <property type="entry name" value="CYTOCHROME B-C1 COMPLEX SUBUNIT RIESKE, MITOCHONDRIAL"/>
    <property type="match status" value="1"/>
</dbReference>
<comment type="cofactor">
    <cofactor evidence="9">
        <name>[2Fe-2S] cluster</name>
        <dbReference type="ChEBI" id="CHEBI:190135"/>
    </cofactor>
</comment>
<keyword evidence="5" id="KW-0408">Iron</keyword>
<evidence type="ECO:0000256" key="8">
    <source>
        <dbReference type="ARBA" id="ARBA00029586"/>
    </source>
</evidence>
<comment type="caution">
    <text evidence="12">The sequence shown here is derived from an EMBL/GenBank/DDBJ whole genome shotgun (WGS) entry which is preliminary data.</text>
</comment>
<evidence type="ECO:0000313" key="12">
    <source>
        <dbReference type="EMBL" id="NMO04855.1"/>
    </source>
</evidence>
<dbReference type="PROSITE" id="PS51318">
    <property type="entry name" value="TAT"/>
    <property type="match status" value="1"/>
</dbReference>